<dbReference type="PANTHER" id="PTHR36842">
    <property type="entry name" value="PROTEIN TOLB HOMOLOG"/>
    <property type="match status" value="1"/>
</dbReference>
<dbReference type="EMBL" id="JAUJEB010000007">
    <property type="protein sequence ID" value="MDN5215778.1"/>
    <property type="molecule type" value="Genomic_DNA"/>
</dbReference>
<reference evidence="1" key="1">
    <citation type="submission" date="2023-06" db="EMBL/GenBank/DDBJ databases">
        <title>Genomic of Agaribacillus aureum.</title>
        <authorList>
            <person name="Wang G."/>
        </authorList>
    </citation>
    <scope>NUCLEOTIDE SEQUENCE</scope>
    <source>
        <strain evidence="1">BMA12</strain>
    </source>
</reference>
<organism evidence="1 2">
    <name type="scientific">Agaribacillus aureus</name>
    <dbReference type="NCBI Taxonomy" id="3051825"/>
    <lineage>
        <taxon>Bacteria</taxon>
        <taxon>Pseudomonadati</taxon>
        <taxon>Bacteroidota</taxon>
        <taxon>Cytophagia</taxon>
        <taxon>Cytophagales</taxon>
        <taxon>Splendidivirgaceae</taxon>
        <taxon>Agaribacillus</taxon>
    </lineage>
</organism>
<protein>
    <submittedName>
        <fullName evidence="1">Translocation protein TolB</fullName>
    </submittedName>
</protein>
<dbReference type="PANTHER" id="PTHR36842:SF1">
    <property type="entry name" value="PROTEIN TOLB"/>
    <property type="match status" value="1"/>
</dbReference>
<comment type="caution">
    <text evidence="1">The sequence shown here is derived from an EMBL/GenBank/DDBJ whole genome shotgun (WGS) entry which is preliminary data.</text>
</comment>
<accession>A0ABT8LHN6</accession>
<keyword evidence="2" id="KW-1185">Reference proteome</keyword>
<dbReference type="RefSeq" id="WP_346761115.1">
    <property type="nucleotide sequence ID" value="NZ_JAUJEB010000007.1"/>
</dbReference>
<dbReference type="Gene3D" id="2.40.160.50">
    <property type="entry name" value="membrane protein fhac: a member of the omp85/tpsb transporter family"/>
    <property type="match status" value="1"/>
</dbReference>
<evidence type="ECO:0000313" key="2">
    <source>
        <dbReference type="Proteomes" id="UP001172083"/>
    </source>
</evidence>
<proteinExistence type="predicted"/>
<gene>
    <name evidence="1" type="ORF">QQ020_27110</name>
</gene>
<evidence type="ECO:0000313" key="1">
    <source>
        <dbReference type="EMBL" id="MDN5215778.1"/>
    </source>
</evidence>
<name>A0ABT8LHN6_9BACT</name>
<dbReference type="InterPro" id="IPR011042">
    <property type="entry name" value="6-blade_b-propeller_TolB-like"/>
</dbReference>
<dbReference type="SUPFAM" id="SSF82171">
    <property type="entry name" value="DPP6 N-terminal domain-like"/>
    <property type="match status" value="1"/>
</dbReference>
<dbReference type="Gene3D" id="2.120.10.30">
    <property type="entry name" value="TolB, C-terminal domain"/>
    <property type="match status" value="1"/>
</dbReference>
<sequence length="1068" mass="123101">MLTLIFPMAKLSAQETIGSFGKNRIQYKIFDWKFYSSDNFDVYFYDGGNNLAKMAASFLEGEFDRLTDVLGYQPYSKTKIFLYNSVSDLQQSNVGVNENIFTIGGQTNFVKSQVEIAYPGTISSFKEELLYSISKMLINDMMFGGSITDMFQSGLLLSLPDWFLDGAAAYISKGWSVEMDDQIRDLFGARKFKKLSRISGNESTLVGQSLWNYIAENYGRSNISYILNLTRIIRDEEKGIANTLSVPFKRFLADWQQYYAEIAATVNNNYTAAKAEAKLQKRNRKELLYSQVSLSPGSNYLAYAQNNDGKYKVIIKDTNTGKERTALIGGYKVINQEVDHEIPVLSWKDDHTLGIINVKAGKSYLWLYDINTKRKFKKELGRFNQIKEFDFSTNGNLLVLSADIKGKSDIFIISLRRNGLKRVTNDIYDDVSPKFIPNSKSIVFSSNRTSDTIDVKFNDYKVLGDNYNLFIYNLDTTRNVLYRATNTLSKDFKPIPKDPNTIYYLSDQKGIVNLYKYTVDKNLFTQVSNFNYSIQDYDIDFEQQNLSFVMINKGKDFVYMDKSFDFDKNIFTPQTRRQEVLQARFITNRLNKFKLSQQQNEEEDPQPELEVIDENTIIEEVEADIEDETDIIDTDNYVFDKDVVEQKQESNNTSFLSNYRKLQKESKVVGPLPYETRFSADNLITSWVIDPMRGFGIQLEARMNDMLENHRFYGGILAITDLKNNDLFAEYQFLKYKIDFGARYERKTISRSADDDSNIRQRYTLNKVELSASYPLSVTSRLSFKPFYALTRSFDLNDALLIPGNPLVPIDTEANYAGGTVEFVFDNSSVKGLNLYEGTRGKASFTHYQSLNEDRRPSFSKLSIDLRNYQKIHKEFVFATRLFYGRYFGSNSPKFLLGGMDNWLFKKADSQEGNDPLAIVSEQDNSNLLFVDYVTNLRGFNYNKFNGSNAILFNAELRLPIVKYLSHGPISSNFLRNLQFIGFYDIGSSWNGDRLWPDENSLNRELIQPEDSPFEALIDNFNSPWLSSYGVGVRTVFLGYYMKFDVAWPIEDYEVKSTKFYVTLGYDF</sequence>
<dbReference type="Proteomes" id="UP001172083">
    <property type="component" value="Unassembled WGS sequence"/>
</dbReference>